<feature type="domain" description="DOMON" evidence="5">
    <location>
        <begin position="37"/>
        <end position="158"/>
    </location>
</feature>
<dbReference type="InterPro" id="IPR045266">
    <property type="entry name" value="DOH_DOMON"/>
</dbReference>
<protein>
    <submittedName>
        <fullName evidence="6">PHM/PNGase F</fullName>
    </submittedName>
</protein>
<dbReference type="InterPro" id="IPR024548">
    <property type="entry name" value="Cu2_monoox_C"/>
</dbReference>
<dbReference type="Gene3D" id="2.60.40.1210">
    <property type="entry name" value="Cellobiose dehydrogenase, cytochrome domain"/>
    <property type="match status" value="1"/>
</dbReference>
<dbReference type="InterPro" id="IPR008977">
    <property type="entry name" value="PHM/PNGase_F_dom_sf"/>
</dbReference>
<dbReference type="InterPro" id="IPR014784">
    <property type="entry name" value="Cu2_ascorb_mOase-like_C"/>
</dbReference>
<accession>A0A1Y2CTA3</accession>
<dbReference type="InterPro" id="IPR005018">
    <property type="entry name" value="DOMON_domain"/>
</dbReference>
<dbReference type="SMART" id="SM00664">
    <property type="entry name" value="DoH"/>
    <property type="match status" value="1"/>
</dbReference>
<evidence type="ECO:0000313" key="6">
    <source>
        <dbReference type="EMBL" id="ORY50243.1"/>
    </source>
</evidence>
<evidence type="ECO:0000256" key="1">
    <source>
        <dbReference type="ARBA" id="ARBA00010676"/>
    </source>
</evidence>
<evidence type="ECO:0000256" key="4">
    <source>
        <dbReference type="SAM" id="SignalP"/>
    </source>
</evidence>
<dbReference type="PROSITE" id="PS50836">
    <property type="entry name" value="DOMON"/>
    <property type="match status" value="1"/>
</dbReference>
<evidence type="ECO:0000313" key="7">
    <source>
        <dbReference type="Proteomes" id="UP000193642"/>
    </source>
</evidence>
<evidence type="ECO:0000256" key="2">
    <source>
        <dbReference type="ARBA" id="ARBA00023157"/>
    </source>
</evidence>
<dbReference type="PANTHER" id="PTHR10157:SF23">
    <property type="entry name" value="MOXD1 HOMOLOG 1"/>
    <property type="match status" value="1"/>
</dbReference>
<keyword evidence="7" id="KW-1185">Reference proteome</keyword>
<dbReference type="CDD" id="cd09631">
    <property type="entry name" value="DOMON_DOH"/>
    <property type="match status" value="1"/>
</dbReference>
<sequence>MSVVVALLAVAHFANGDASCYANLPQSQFTNCLSLSPRIALHWTVDASTITFGVDVDIPLSANNWVGIGLSPYGGMHGADIWVLLKNATSGIYYIQDSFATSTTLPVADSQQDVRLIKAPSALSTNTVFTFARGLRTCDSQDLEVIQGQTQHIIWAFGQTSTQLSYHGPLTRGTQVLTLYPLPSTSTQMKAKAKAKAAVSSLATTSSLQTLTIQFPNVTVPSAGTSYLCTHVQVPADRKYHVVQFEGIVQSKLIHHMILYGCINKPPVLNDLYECSSMEALCSKFTLAWAPGVGLTVYPADAGFAIGATAIQYFSLQIHYNNPNGLTGVVDNSGMKLYYTSQLRKNDLGILQLGNMNINIPGNSPNYTSTTWNVCASTCTKQFPRNLTVVSVAFHMHTLGFNISTRQIRNGLEITPLGIRNYYDFS</sequence>
<feature type="chain" id="PRO_5011988209" evidence="4">
    <location>
        <begin position="17"/>
        <end position="426"/>
    </location>
</feature>
<dbReference type="InterPro" id="IPR000945">
    <property type="entry name" value="DBH-like"/>
</dbReference>
<dbReference type="GO" id="GO:0004500">
    <property type="term" value="F:dopamine beta-monooxygenase activity"/>
    <property type="evidence" value="ECO:0007669"/>
    <property type="project" value="InterPro"/>
</dbReference>
<dbReference type="OrthoDB" id="2107414at2759"/>
<dbReference type="SUPFAM" id="SSF49344">
    <property type="entry name" value="CBD9-like"/>
    <property type="match status" value="1"/>
</dbReference>
<dbReference type="Proteomes" id="UP000193642">
    <property type="component" value="Unassembled WGS sequence"/>
</dbReference>
<dbReference type="STRING" id="329046.A0A1Y2CTA3"/>
<feature type="signal peptide" evidence="4">
    <location>
        <begin position="1"/>
        <end position="16"/>
    </location>
</feature>
<dbReference type="Pfam" id="PF03712">
    <property type="entry name" value="Cu2_monoox_C"/>
    <property type="match status" value="1"/>
</dbReference>
<proteinExistence type="inferred from homology"/>
<keyword evidence="3" id="KW-0325">Glycoprotein</keyword>
<dbReference type="GO" id="GO:0005507">
    <property type="term" value="F:copper ion binding"/>
    <property type="evidence" value="ECO:0007669"/>
    <property type="project" value="InterPro"/>
</dbReference>
<organism evidence="6 7">
    <name type="scientific">Rhizoclosmatium globosum</name>
    <dbReference type="NCBI Taxonomy" id="329046"/>
    <lineage>
        <taxon>Eukaryota</taxon>
        <taxon>Fungi</taxon>
        <taxon>Fungi incertae sedis</taxon>
        <taxon>Chytridiomycota</taxon>
        <taxon>Chytridiomycota incertae sedis</taxon>
        <taxon>Chytridiomycetes</taxon>
        <taxon>Chytridiales</taxon>
        <taxon>Chytriomycetaceae</taxon>
        <taxon>Rhizoclosmatium</taxon>
    </lineage>
</organism>
<evidence type="ECO:0000259" key="5">
    <source>
        <dbReference type="PROSITE" id="PS50836"/>
    </source>
</evidence>
<keyword evidence="4" id="KW-0732">Signal</keyword>
<dbReference type="Gene3D" id="2.60.120.310">
    <property type="entry name" value="Copper type II, ascorbate-dependent monooxygenase, N-terminal domain"/>
    <property type="match status" value="1"/>
</dbReference>
<reference evidence="6 7" key="1">
    <citation type="submission" date="2016-07" db="EMBL/GenBank/DDBJ databases">
        <title>Pervasive Adenine N6-methylation of Active Genes in Fungi.</title>
        <authorList>
            <consortium name="DOE Joint Genome Institute"/>
            <person name="Mondo S.J."/>
            <person name="Dannebaum R.O."/>
            <person name="Kuo R.C."/>
            <person name="Labutti K."/>
            <person name="Haridas S."/>
            <person name="Kuo A."/>
            <person name="Salamov A."/>
            <person name="Ahrendt S.R."/>
            <person name="Lipzen A."/>
            <person name="Sullivan W."/>
            <person name="Andreopoulos W.B."/>
            <person name="Clum A."/>
            <person name="Lindquist E."/>
            <person name="Daum C."/>
            <person name="Ramamoorthy G.K."/>
            <person name="Gryganskyi A."/>
            <person name="Culley D."/>
            <person name="Magnuson J.K."/>
            <person name="James T.Y."/>
            <person name="O'Malley M.A."/>
            <person name="Stajich J.E."/>
            <person name="Spatafora J.W."/>
            <person name="Visel A."/>
            <person name="Grigoriev I.V."/>
        </authorList>
    </citation>
    <scope>NUCLEOTIDE SEQUENCE [LARGE SCALE GENOMIC DNA]</scope>
    <source>
        <strain evidence="6 7">JEL800</strain>
    </source>
</reference>
<gene>
    <name evidence="6" type="ORF">BCR33DRAFT_524919</name>
</gene>
<dbReference type="SUPFAM" id="SSF49742">
    <property type="entry name" value="PHM/PNGase F"/>
    <property type="match status" value="2"/>
</dbReference>
<dbReference type="PANTHER" id="PTHR10157">
    <property type="entry name" value="DOPAMINE BETA HYDROXYLASE RELATED"/>
    <property type="match status" value="1"/>
</dbReference>
<dbReference type="Pfam" id="PF03351">
    <property type="entry name" value="DOMON"/>
    <property type="match status" value="1"/>
</dbReference>
<keyword evidence="2" id="KW-1015">Disulfide bond</keyword>
<dbReference type="EMBL" id="MCGO01000007">
    <property type="protein sequence ID" value="ORY50243.1"/>
    <property type="molecule type" value="Genomic_DNA"/>
</dbReference>
<comment type="caution">
    <text evidence="6">The sequence shown here is derived from an EMBL/GenBank/DDBJ whole genome shotgun (WGS) entry which is preliminary data.</text>
</comment>
<name>A0A1Y2CTA3_9FUNG</name>
<dbReference type="AlphaFoldDB" id="A0A1Y2CTA3"/>
<dbReference type="InterPro" id="IPR000323">
    <property type="entry name" value="Cu2_ascorb_mOase_N"/>
</dbReference>
<evidence type="ECO:0000256" key="3">
    <source>
        <dbReference type="ARBA" id="ARBA00023180"/>
    </source>
</evidence>
<dbReference type="Pfam" id="PF01082">
    <property type="entry name" value="Cu2_monooxygen"/>
    <property type="match status" value="1"/>
</dbReference>
<comment type="similarity">
    <text evidence="1">Belongs to the copper type II ascorbate-dependent monooxygenase family.</text>
</comment>
<dbReference type="Gene3D" id="2.60.120.230">
    <property type="match status" value="1"/>
</dbReference>
<dbReference type="InterPro" id="IPR036939">
    <property type="entry name" value="Cu2_ascorb_mOase_N_sf"/>
</dbReference>